<organism evidence="2">
    <name type="scientific">Rhizophora mucronata</name>
    <name type="common">Asiatic mangrove</name>
    <dbReference type="NCBI Taxonomy" id="61149"/>
    <lineage>
        <taxon>Eukaryota</taxon>
        <taxon>Viridiplantae</taxon>
        <taxon>Streptophyta</taxon>
        <taxon>Embryophyta</taxon>
        <taxon>Tracheophyta</taxon>
        <taxon>Spermatophyta</taxon>
        <taxon>Magnoliopsida</taxon>
        <taxon>eudicotyledons</taxon>
        <taxon>Gunneridae</taxon>
        <taxon>Pentapetalae</taxon>
        <taxon>rosids</taxon>
        <taxon>fabids</taxon>
        <taxon>Malpighiales</taxon>
        <taxon>Rhizophoraceae</taxon>
        <taxon>Rhizophora</taxon>
    </lineage>
</organism>
<dbReference type="AlphaFoldDB" id="A0A2P2PYP8"/>
<evidence type="ECO:0000256" key="1">
    <source>
        <dbReference type="SAM" id="SignalP"/>
    </source>
</evidence>
<protein>
    <submittedName>
        <fullName evidence="2">Uncharacterized protein</fullName>
    </submittedName>
</protein>
<feature type="signal peptide" evidence="1">
    <location>
        <begin position="1"/>
        <end position="16"/>
    </location>
</feature>
<evidence type="ECO:0000313" key="2">
    <source>
        <dbReference type="EMBL" id="MBX59854.1"/>
    </source>
</evidence>
<feature type="chain" id="PRO_5015112782" evidence="1">
    <location>
        <begin position="17"/>
        <end position="34"/>
    </location>
</feature>
<dbReference type="EMBL" id="GGEC01079370">
    <property type="protein sequence ID" value="MBX59854.1"/>
    <property type="molecule type" value="Transcribed_RNA"/>
</dbReference>
<keyword evidence="1" id="KW-0732">Signal</keyword>
<accession>A0A2P2PYP8</accession>
<reference evidence="2" key="1">
    <citation type="submission" date="2018-02" db="EMBL/GenBank/DDBJ databases">
        <title>Rhizophora mucronata_Transcriptome.</title>
        <authorList>
            <person name="Meera S.P."/>
            <person name="Sreeshan A."/>
            <person name="Augustine A."/>
        </authorList>
    </citation>
    <scope>NUCLEOTIDE SEQUENCE</scope>
    <source>
        <tissue evidence="2">Leaf</tissue>
    </source>
</reference>
<sequence length="34" mass="3922">MCTSIYFSLFVKLAHCLPLLKAHFIHFQTPTPCL</sequence>
<name>A0A2P2PYP8_RHIMU</name>
<proteinExistence type="predicted"/>